<dbReference type="PROSITE" id="PS51318">
    <property type="entry name" value="TAT"/>
    <property type="match status" value="1"/>
</dbReference>
<dbReference type="OrthoDB" id="9146593at2"/>
<evidence type="ECO:0000313" key="1">
    <source>
        <dbReference type="EMBL" id="QDU29216.1"/>
    </source>
</evidence>
<gene>
    <name evidence="1" type="ORF">ETAA8_43230</name>
</gene>
<dbReference type="RefSeq" id="WP_145092728.1">
    <property type="nucleotide sequence ID" value="NZ_CP036274.1"/>
</dbReference>
<dbReference type="Pfam" id="PF07586">
    <property type="entry name" value="HXXSHH"/>
    <property type="match status" value="1"/>
</dbReference>
<dbReference type="InterPro" id="IPR006311">
    <property type="entry name" value="TAT_signal"/>
</dbReference>
<dbReference type="KEGG" id="aagg:ETAA8_43230"/>
<organism evidence="1 2">
    <name type="scientific">Anatilimnocola aggregata</name>
    <dbReference type="NCBI Taxonomy" id="2528021"/>
    <lineage>
        <taxon>Bacteria</taxon>
        <taxon>Pseudomonadati</taxon>
        <taxon>Planctomycetota</taxon>
        <taxon>Planctomycetia</taxon>
        <taxon>Pirellulales</taxon>
        <taxon>Pirellulaceae</taxon>
        <taxon>Anatilimnocola</taxon>
    </lineage>
</organism>
<name>A0A517YG62_9BACT</name>
<sequence length="447" mass="48841">MTSPISRRTVLRGLGVSLTLPWLEAMGSVSSWAADAGSRKSATAPVRMAFLYVPNGKNMADWTPTAEGTNYELPHILKPLEELRHDFNVLTGLTADKARPHGDGGGDHARALGAFLTGAQPRKTDGTDIRSGISVDQVAASRIGDQTRLASLELGCEAGSMAGNCDSGYSCVYSSTMSWRSATQPLPKEVNPKLIFERMFTTTPAKDRVERDQKRKSVLDFVREDAKDLSGKLSSNDVRKLDEYFSAVRDIEQRIDRASHLPEVKTPDFPVPAGVPKDYAEHIRLMCDLMVLAFQTDVTRVATFVLANEGSNKPYSFIGVNEGHHDLSHHGNDAKKKEKIRDINTFHTSQFAYLLKKLKSIPEGGGTLLDNCQIAYGSGNSDGNAHNHDNLPILLAGRGGGTIQTGRHIKYQNETPLNNLWLSMLERVDVRLPFLGDSTGALKGLNG</sequence>
<proteinExistence type="predicted"/>
<accession>A0A517YG62</accession>
<dbReference type="Proteomes" id="UP000315017">
    <property type="component" value="Chromosome"/>
</dbReference>
<reference evidence="1 2" key="1">
    <citation type="submission" date="2019-02" db="EMBL/GenBank/DDBJ databases">
        <title>Deep-cultivation of Planctomycetes and their phenomic and genomic characterization uncovers novel biology.</title>
        <authorList>
            <person name="Wiegand S."/>
            <person name="Jogler M."/>
            <person name="Boedeker C."/>
            <person name="Pinto D."/>
            <person name="Vollmers J."/>
            <person name="Rivas-Marin E."/>
            <person name="Kohn T."/>
            <person name="Peeters S.H."/>
            <person name="Heuer A."/>
            <person name="Rast P."/>
            <person name="Oberbeckmann S."/>
            <person name="Bunk B."/>
            <person name="Jeske O."/>
            <person name="Meyerdierks A."/>
            <person name="Storesund J.E."/>
            <person name="Kallscheuer N."/>
            <person name="Luecker S."/>
            <person name="Lage O.M."/>
            <person name="Pohl T."/>
            <person name="Merkel B.J."/>
            <person name="Hornburger P."/>
            <person name="Mueller R.-W."/>
            <person name="Bruemmer F."/>
            <person name="Labrenz M."/>
            <person name="Spormann A.M."/>
            <person name="Op den Camp H."/>
            <person name="Overmann J."/>
            <person name="Amann R."/>
            <person name="Jetten M.S.M."/>
            <person name="Mascher T."/>
            <person name="Medema M.H."/>
            <person name="Devos D.P."/>
            <person name="Kaster A.-K."/>
            <person name="Ovreas L."/>
            <person name="Rohde M."/>
            <person name="Galperin M.Y."/>
            <person name="Jogler C."/>
        </authorList>
    </citation>
    <scope>NUCLEOTIDE SEQUENCE [LARGE SCALE GENOMIC DNA]</scope>
    <source>
        <strain evidence="1 2">ETA_A8</strain>
    </source>
</reference>
<keyword evidence="2" id="KW-1185">Reference proteome</keyword>
<protein>
    <recommendedName>
        <fullName evidence="3">DUF1552 domain-containing protein</fullName>
    </recommendedName>
</protein>
<evidence type="ECO:0000313" key="2">
    <source>
        <dbReference type="Proteomes" id="UP000315017"/>
    </source>
</evidence>
<evidence type="ECO:0008006" key="3">
    <source>
        <dbReference type="Google" id="ProtNLM"/>
    </source>
</evidence>
<dbReference type="EMBL" id="CP036274">
    <property type="protein sequence ID" value="QDU29216.1"/>
    <property type="molecule type" value="Genomic_DNA"/>
</dbReference>
<dbReference type="InterPro" id="IPR011447">
    <property type="entry name" value="DUF1552"/>
</dbReference>
<dbReference type="AlphaFoldDB" id="A0A517YG62"/>